<evidence type="ECO:0000256" key="2">
    <source>
        <dbReference type="ARBA" id="ARBA00023015"/>
    </source>
</evidence>
<comment type="similarity">
    <text evidence="1">Belongs to the LysR transcriptional regulatory family.</text>
</comment>
<keyword evidence="3" id="KW-0238">DNA-binding</keyword>
<keyword evidence="2" id="KW-0805">Transcription regulation</keyword>
<evidence type="ECO:0000256" key="3">
    <source>
        <dbReference type="ARBA" id="ARBA00023125"/>
    </source>
</evidence>
<dbReference type="PRINTS" id="PR00039">
    <property type="entry name" value="HTHLYSR"/>
</dbReference>
<dbReference type="Pfam" id="PF00126">
    <property type="entry name" value="HTH_1"/>
    <property type="match status" value="1"/>
</dbReference>
<reference evidence="6" key="1">
    <citation type="submission" date="2020-03" db="EMBL/GenBank/DDBJ databases">
        <authorList>
            <person name="Guo F."/>
        </authorList>
    </citation>
    <scope>NUCLEOTIDE SEQUENCE</scope>
    <source>
        <strain evidence="6">JCM 30134</strain>
    </source>
</reference>
<dbReference type="InterPro" id="IPR005119">
    <property type="entry name" value="LysR_subst-bd"/>
</dbReference>
<evidence type="ECO:0000313" key="6">
    <source>
        <dbReference type="EMBL" id="NHO67012.1"/>
    </source>
</evidence>
<evidence type="ECO:0000313" key="7">
    <source>
        <dbReference type="Proteomes" id="UP000787472"/>
    </source>
</evidence>
<dbReference type="PROSITE" id="PS50931">
    <property type="entry name" value="HTH_LYSR"/>
    <property type="match status" value="1"/>
</dbReference>
<dbReference type="InterPro" id="IPR036390">
    <property type="entry name" value="WH_DNA-bd_sf"/>
</dbReference>
<organism evidence="6 7">
    <name type="scientific">Pseudomaricurvus hydrocarbonicus</name>
    <dbReference type="NCBI Taxonomy" id="1470433"/>
    <lineage>
        <taxon>Bacteria</taxon>
        <taxon>Pseudomonadati</taxon>
        <taxon>Pseudomonadota</taxon>
        <taxon>Gammaproteobacteria</taxon>
        <taxon>Cellvibrionales</taxon>
        <taxon>Cellvibrionaceae</taxon>
        <taxon>Pseudomaricurvus</taxon>
    </lineage>
</organism>
<name>A0A9E5MML0_9GAMM</name>
<dbReference type="Proteomes" id="UP000787472">
    <property type="component" value="Unassembled WGS sequence"/>
</dbReference>
<dbReference type="InterPro" id="IPR050950">
    <property type="entry name" value="HTH-type_LysR_regulators"/>
</dbReference>
<dbReference type="FunFam" id="1.10.10.10:FF:000001">
    <property type="entry name" value="LysR family transcriptional regulator"/>
    <property type="match status" value="1"/>
</dbReference>
<dbReference type="Gene3D" id="1.10.10.10">
    <property type="entry name" value="Winged helix-like DNA-binding domain superfamily/Winged helix DNA-binding domain"/>
    <property type="match status" value="1"/>
</dbReference>
<dbReference type="GO" id="GO:0005829">
    <property type="term" value="C:cytosol"/>
    <property type="evidence" value="ECO:0007669"/>
    <property type="project" value="TreeGrafter"/>
</dbReference>
<feature type="domain" description="HTH lysR-type" evidence="5">
    <location>
        <begin position="1"/>
        <end position="58"/>
    </location>
</feature>
<dbReference type="SUPFAM" id="SSF53850">
    <property type="entry name" value="Periplasmic binding protein-like II"/>
    <property type="match status" value="1"/>
</dbReference>
<keyword evidence="4" id="KW-0804">Transcription</keyword>
<evidence type="ECO:0000256" key="1">
    <source>
        <dbReference type="ARBA" id="ARBA00009437"/>
    </source>
</evidence>
<dbReference type="Pfam" id="PF03466">
    <property type="entry name" value="LysR_substrate"/>
    <property type="match status" value="1"/>
</dbReference>
<dbReference type="PANTHER" id="PTHR30419:SF30">
    <property type="entry name" value="LYSR FAMILY TRANSCRIPTIONAL REGULATOR"/>
    <property type="match status" value="1"/>
</dbReference>
<evidence type="ECO:0000256" key="4">
    <source>
        <dbReference type="ARBA" id="ARBA00023163"/>
    </source>
</evidence>
<dbReference type="SUPFAM" id="SSF46785">
    <property type="entry name" value="Winged helix' DNA-binding domain"/>
    <property type="match status" value="1"/>
</dbReference>
<dbReference type="EMBL" id="JAAONZ010000013">
    <property type="protein sequence ID" value="NHO67012.1"/>
    <property type="molecule type" value="Genomic_DNA"/>
</dbReference>
<proteinExistence type="inferred from homology"/>
<dbReference type="PANTHER" id="PTHR30419">
    <property type="entry name" value="HTH-TYPE TRANSCRIPTIONAL REGULATOR YBHD"/>
    <property type="match status" value="1"/>
</dbReference>
<gene>
    <name evidence="6" type="ORF">G8770_15785</name>
</gene>
<dbReference type="InterPro" id="IPR000847">
    <property type="entry name" value="LysR_HTH_N"/>
</dbReference>
<evidence type="ECO:0000259" key="5">
    <source>
        <dbReference type="PROSITE" id="PS50931"/>
    </source>
</evidence>
<dbReference type="InterPro" id="IPR036388">
    <property type="entry name" value="WH-like_DNA-bd_sf"/>
</dbReference>
<dbReference type="CDD" id="cd05466">
    <property type="entry name" value="PBP2_LTTR_substrate"/>
    <property type="match status" value="1"/>
</dbReference>
<sequence>MDLRKLEIFVQVAHLKNFSRAAEQLHMAQPPVSIAVRKLEEELGATLFIRDRRDLRLTVEGQRVLAQAEQILRQVDELAASVGELQGVLRGEIKLACPAMAGTYFLPKLLGQFLDLHPGLTASVTQAGTQKIEQMLLDDRIELGVVTNAEDNVALEVVPLVSEKMMLCVGEGNALRHKKQVTVSELSHQSMVLYESDYFIRQQFNQLCAEQRVEPDIRLQTNYLPLLMQLVKQNHGATIGLAMMAAQESGIFAVPLSPAVRVNLGIAVRRGRSISKAHQAFVEWLAAKAH</sequence>
<comment type="caution">
    <text evidence="6">The sequence shown here is derived from an EMBL/GenBank/DDBJ whole genome shotgun (WGS) entry which is preliminary data.</text>
</comment>
<accession>A0A9E5MML0</accession>
<dbReference type="RefSeq" id="WP_167188903.1">
    <property type="nucleotide sequence ID" value="NZ_JAAONZ010000013.1"/>
</dbReference>
<protein>
    <submittedName>
        <fullName evidence="6">LysR family transcriptional regulator</fullName>
    </submittedName>
</protein>
<keyword evidence="7" id="KW-1185">Reference proteome</keyword>
<dbReference type="GO" id="GO:0003677">
    <property type="term" value="F:DNA binding"/>
    <property type="evidence" value="ECO:0007669"/>
    <property type="project" value="UniProtKB-KW"/>
</dbReference>
<dbReference type="AlphaFoldDB" id="A0A9E5MML0"/>
<dbReference type="GO" id="GO:0003700">
    <property type="term" value="F:DNA-binding transcription factor activity"/>
    <property type="evidence" value="ECO:0007669"/>
    <property type="project" value="InterPro"/>
</dbReference>
<dbReference type="Gene3D" id="3.40.190.290">
    <property type="match status" value="1"/>
</dbReference>